<dbReference type="RefSeq" id="WP_034672582.1">
    <property type="nucleotide sequence ID" value="NZ_FPAP01000007.1"/>
</dbReference>
<name>A0A085Z4A7_9FLAO</name>
<dbReference type="EMBL" id="JPRP01000001">
    <property type="protein sequence ID" value="KFE99270.1"/>
    <property type="molecule type" value="Genomic_DNA"/>
</dbReference>
<protein>
    <submittedName>
        <fullName evidence="2">Uncharacterized protein</fullName>
    </submittedName>
</protein>
<dbReference type="AlphaFoldDB" id="A0A085Z4A7"/>
<keyword evidence="3" id="KW-1185">Reference proteome</keyword>
<keyword evidence="1" id="KW-0812">Transmembrane</keyword>
<evidence type="ECO:0000256" key="1">
    <source>
        <dbReference type="SAM" id="Phobius"/>
    </source>
</evidence>
<keyword evidence="1" id="KW-1133">Transmembrane helix</keyword>
<evidence type="ECO:0000313" key="3">
    <source>
        <dbReference type="Proteomes" id="UP000028713"/>
    </source>
</evidence>
<feature type="transmembrane region" description="Helical" evidence="1">
    <location>
        <begin position="38"/>
        <end position="60"/>
    </location>
</feature>
<sequence>MKKKISTIFIISSMLTTVGFLMDGDPKEPSMTMRFTEYFAMLSILFLLITTFYFTTNSLAKKLQKIRN</sequence>
<organism evidence="2 3">
    <name type="scientific">Chryseobacterium formosense</name>
    <dbReference type="NCBI Taxonomy" id="236814"/>
    <lineage>
        <taxon>Bacteria</taxon>
        <taxon>Pseudomonadati</taxon>
        <taxon>Bacteroidota</taxon>
        <taxon>Flavobacteriia</taxon>
        <taxon>Flavobacteriales</taxon>
        <taxon>Weeksellaceae</taxon>
        <taxon>Chryseobacterium group</taxon>
        <taxon>Chryseobacterium</taxon>
    </lineage>
</organism>
<accession>A0A085Z4A7</accession>
<gene>
    <name evidence="2" type="ORF">IX39_00905</name>
</gene>
<evidence type="ECO:0000313" key="2">
    <source>
        <dbReference type="EMBL" id="KFE99270.1"/>
    </source>
</evidence>
<comment type="caution">
    <text evidence="2">The sequence shown here is derived from an EMBL/GenBank/DDBJ whole genome shotgun (WGS) entry which is preliminary data.</text>
</comment>
<reference evidence="2 3" key="1">
    <citation type="submission" date="2014-07" db="EMBL/GenBank/DDBJ databases">
        <title>Genome of Chryseobacterium formosense LMG 24722.</title>
        <authorList>
            <person name="Pipes S.E."/>
            <person name="Stropko S.J."/>
            <person name="Newman J.D."/>
        </authorList>
    </citation>
    <scope>NUCLEOTIDE SEQUENCE [LARGE SCALE GENOMIC DNA]</scope>
    <source>
        <strain evidence="2 3">LMG 24722</strain>
    </source>
</reference>
<feature type="transmembrane region" description="Helical" evidence="1">
    <location>
        <begin position="5"/>
        <end position="22"/>
    </location>
</feature>
<keyword evidence="1" id="KW-0472">Membrane</keyword>
<dbReference type="STRING" id="236814.IX39_00905"/>
<dbReference type="Proteomes" id="UP000028713">
    <property type="component" value="Unassembled WGS sequence"/>
</dbReference>
<proteinExistence type="predicted"/>